<dbReference type="Pfam" id="PF00149">
    <property type="entry name" value="Metallophos"/>
    <property type="match status" value="1"/>
</dbReference>
<evidence type="ECO:0000313" key="2">
    <source>
        <dbReference type="EMBL" id="TFZ03860.1"/>
    </source>
</evidence>
<keyword evidence="2" id="KW-0540">Nuclease</keyword>
<keyword evidence="2" id="KW-0255">Endonuclease</keyword>
<gene>
    <name evidence="2" type="primary">pdeM</name>
    <name evidence="2" type="ORF">EZ216_09430</name>
</gene>
<dbReference type="PANTHER" id="PTHR39323:SF1">
    <property type="entry name" value="BLR1149 PROTEIN"/>
    <property type="match status" value="1"/>
</dbReference>
<dbReference type="GO" id="GO:0016787">
    <property type="term" value="F:hydrolase activity"/>
    <property type="evidence" value="ECO:0007669"/>
    <property type="project" value="UniProtKB-KW"/>
</dbReference>
<protein>
    <submittedName>
        <fullName evidence="2">Ligase-associated DNA damage response endonuclease PdeM</fullName>
        <ecNumber evidence="2">3.1.-.-</ecNumber>
    </submittedName>
</protein>
<dbReference type="EMBL" id="SMLK01000002">
    <property type="protein sequence ID" value="TFZ03860.1"/>
    <property type="molecule type" value="Genomic_DNA"/>
</dbReference>
<dbReference type="InterPro" id="IPR004843">
    <property type="entry name" value="Calcineurin-like_PHP"/>
</dbReference>
<dbReference type="Gene3D" id="3.60.21.10">
    <property type="match status" value="1"/>
</dbReference>
<dbReference type="NCBIfam" id="TIGR04123">
    <property type="entry name" value="P_estr_lig_assc"/>
    <property type="match status" value="1"/>
</dbReference>
<keyword evidence="2" id="KW-0378">Hydrolase</keyword>
<dbReference type="Proteomes" id="UP000297839">
    <property type="component" value="Unassembled WGS sequence"/>
</dbReference>
<dbReference type="EC" id="3.1.-.-" evidence="2"/>
<sequence length="228" mass="24398">MLRISLAGQDAVLHPGGSLFLPAFRALLVADAHFGKAVSYRKLGVPVPEATTAGTLDALDHALADTGAQEIVFLGDFLHSARSHAKEPLDALHAWREKRADLRLTLVRGNHDARAGDPPGTLLVRVVDEPFRVGPFALCHHPDPVPGAYVLAGHWHPCVRVSGRAFERLRLPCFWLGDDSGALPQRAVGVLPAFGSFTGMHPIDPQAGDRIFPVADGVVRALPPLPIA</sequence>
<organism evidence="2 3">
    <name type="scientific">Ramlibacter humi</name>
    <dbReference type="NCBI Taxonomy" id="2530451"/>
    <lineage>
        <taxon>Bacteria</taxon>
        <taxon>Pseudomonadati</taxon>
        <taxon>Pseudomonadota</taxon>
        <taxon>Betaproteobacteria</taxon>
        <taxon>Burkholderiales</taxon>
        <taxon>Comamonadaceae</taxon>
        <taxon>Ramlibacter</taxon>
    </lineage>
</organism>
<feature type="domain" description="Calcineurin-like phosphoesterase" evidence="1">
    <location>
        <begin position="25"/>
        <end position="114"/>
    </location>
</feature>
<evidence type="ECO:0000313" key="3">
    <source>
        <dbReference type="Proteomes" id="UP000297839"/>
    </source>
</evidence>
<evidence type="ECO:0000259" key="1">
    <source>
        <dbReference type="Pfam" id="PF00149"/>
    </source>
</evidence>
<keyword evidence="2" id="KW-0436">Ligase</keyword>
<reference evidence="2 3" key="1">
    <citation type="submission" date="2019-03" db="EMBL/GenBank/DDBJ databases">
        <title>Ramlibacter sp. 18x22-1, whole genome shotgun sequence.</title>
        <authorList>
            <person name="Zhang X."/>
            <person name="Feng G."/>
            <person name="Zhu H."/>
        </authorList>
    </citation>
    <scope>NUCLEOTIDE SEQUENCE [LARGE SCALE GENOMIC DNA]</scope>
    <source>
        <strain evidence="2 3">18x22-1</strain>
    </source>
</reference>
<dbReference type="PANTHER" id="PTHR39323">
    <property type="entry name" value="BLR1149 PROTEIN"/>
    <property type="match status" value="1"/>
</dbReference>
<comment type="caution">
    <text evidence="2">The sequence shown here is derived from an EMBL/GenBank/DDBJ whole genome shotgun (WGS) entry which is preliminary data.</text>
</comment>
<dbReference type="RefSeq" id="WP_135249485.1">
    <property type="nucleotide sequence ID" value="NZ_SMLK01000002.1"/>
</dbReference>
<dbReference type="PIRSF" id="PIRSF000887">
    <property type="entry name" value="Pesterase_MJ0037"/>
    <property type="match status" value="1"/>
</dbReference>
<dbReference type="AlphaFoldDB" id="A0A4Z0C006"/>
<dbReference type="GO" id="GO:0016874">
    <property type="term" value="F:ligase activity"/>
    <property type="evidence" value="ECO:0007669"/>
    <property type="project" value="UniProtKB-KW"/>
</dbReference>
<accession>A0A4Z0C006</accession>
<dbReference type="InterPro" id="IPR026336">
    <property type="entry name" value="PdeM-like"/>
</dbReference>
<dbReference type="SUPFAM" id="SSF56300">
    <property type="entry name" value="Metallo-dependent phosphatases"/>
    <property type="match status" value="1"/>
</dbReference>
<dbReference type="InterPro" id="IPR024173">
    <property type="entry name" value="Pesterase_MJ0037-like"/>
</dbReference>
<keyword evidence="3" id="KW-1185">Reference proteome</keyword>
<dbReference type="InterPro" id="IPR029052">
    <property type="entry name" value="Metallo-depent_PP-like"/>
</dbReference>
<proteinExistence type="predicted"/>
<name>A0A4Z0C006_9BURK</name>
<dbReference type="OrthoDB" id="9795838at2"/>
<dbReference type="GO" id="GO:0004519">
    <property type="term" value="F:endonuclease activity"/>
    <property type="evidence" value="ECO:0007669"/>
    <property type="project" value="UniProtKB-KW"/>
</dbReference>